<name>A0AAD9DMX7_9TELE</name>
<dbReference type="EMBL" id="JAROKS010000025">
    <property type="protein sequence ID" value="KAK1786259.1"/>
    <property type="molecule type" value="Genomic_DNA"/>
</dbReference>
<comment type="caution">
    <text evidence="1">The sequence shown here is derived from an EMBL/GenBank/DDBJ whole genome shotgun (WGS) entry which is preliminary data.</text>
</comment>
<gene>
    <name evidence="1" type="ORF">P4O66_017955</name>
</gene>
<reference evidence="1" key="1">
    <citation type="submission" date="2023-03" db="EMBL/GenBank/DDBJ databases">
        <title>Electrophorus voltai genome.</title>
        <authorList>
            <person name="Bian C."/>
        </authorList>
    </citation>
    <scope>NUCLEOTIDE SEQUENCE</scope>
    <source>
        <strain evidence="1">CB-2022</strain>
        <tissue evidence="1">Muscle</tissue>
    </source>
</reference>
<proteinExistence type="predicted"/>
<organism evidence="1 2">
    <name type="scientific">Electrophorus voltai</name>
    <dbReference type="NCBI Taxonomy" id="2609070"/>
    <lineage>
        <taxon>Eukaryota</taxon>
        <taxon>Metazoa</taxon>
        <taxon>Chordata</taxon>
        <taxon>Craniata</taxon>
        <taxon>Vertebrata</taxon>
        <taxon>Euteleostomi</taxon>
        <taxon>Actinopterygii</taxon>
        <taxon>Neopterygii</taxon>
        <taxon>Teleostei</taxon>
        <taxon>Ostariophysi</taxon>
        <taxon>Gymnotiformes</taxon>
        <taxon>Gymnotoidei</taxon>
        <taxon>Gymnotidae</taxon>
        <taxon>Electrophorus</taxon>
    </lineage>
</organism>
<evidence type="ECO:0000313" key="2">
    <source>
        <dbReference type="Proteomes" id="UP001239994"/>
    </source>
</evidence>
<dbReference type="Proteomes" id="UP001239994">
    <property type="component" value="Unassembled WGS sequence"/>
</dbReference>
<evidence type="ECO:0000313" key="1">
    <source>
        <dbReference type="EMBL" id="KAK1786259.1"/>
    </source>
</evidence>
<protein>
    <submittedName>
        <fullName evidence="1">Uncharacterized protein</fullName>
    </submittedName>
</protein>
<keyword evidence="2" id="KW-1185">Reference proteome</keyword>
<sequence length="97" mass="11010">MIYWMLYSDMSRGTATCVCCNLDKVNSKLQGFDGSGRCITRKISSSQWMQHVTTQERNLVKAGFGFFSSCLAMERIACVVDEVLWPDLAHRYDAEAE</sequence>
<dbReference type="AlphaFoldDB" id="A0AAD9DMX7"/>
<accession>A0AAD9DMX7</accession>